<protein>
    <submittedName>
        <fullName evidence="2">RNA polymerase sigma-70 factor, ECF subfamily</fullName>
    </submittedName>
</protein>
<keyword evidence="3" id="KW-1185">Reference proteome</keyword>
<dbReference type="EMBL" id="FMXQ01000013">
    <property type="protein sequence ID" value="SDB57755.1"/>
    <property type="molecule type" value="Genomic_DNA"/>
</dbReference>
<dbReference type="OrthoDB" id="8455675at2"/>
<proteinExistence type="predicted"/>
<dbReference type="Proteomes" id="UP000199071">
    <property type="component" value="Unassembled WGS sequence"/>
</dbReference>
<reference evidence="2 3" key="1">
    <citation type="submission" date="2016-10" db="EMBL/GenBank/DDBJ databases">
        <authorList>
            <person name="de Groot N.N."/>
        </authorList>
    </citation>
    <scope>NUCLEOTIDE SEQUENCE [LARGE SCALE GENOMIC DNA]</scope>
    <source>
        <strain evidence="2 3">ATCC 35022</strain>
    </source>
</reference>
<evidence type="ECO:0000313" key="2">
    <source>
        <dbReference type="EMBL" id="SDB57755.1"/>
    </source>
</evidence>
<evidence type="ECO:0000256" key="1">
    <source>
        <dbReference type="SAM" id="MobiDB-lite"/>
    </source>
</evidence>
<sequence>MSETASVDDPSEPDALDARMLRVMMAAAAYQARRVGRTLGLSGSDRQDAEQQVLLALLERQKFFDVRRGPWTPFVHRVARQAAQGVADAHADHLRRRGPSLDQDSDRDDDRDGEASPGLALADPSAPGANDILYLHALHRFLEILPPELRLVAEAALVAEGHLAEAQRASGLSTSEFYRRLREIRYRLMAVGLADLRFLDAP</sequence>
<dbReference type="AlphaFoldDB" id="A0A1G6ELH0"/>
<dbReference type="STRING" id="665467.SAMN02982931_04610"/>
<evidence type="ECO:0000313" key="3">
    <source>
        <dbReference type="Proteomes" id="UP000199071"/>
    </source>
</evidence>
<feature type="region of interest" description="Disordered" evidence="1">
    <location>
        <begin position="86"/>
        <end position="124"/>
    </location>
</feature>
<gene>
    <name evidence="2" type="ORF">SAMN02982931_04610</name>
</gene>
<name>A0A1G6ELH0_9HYPH</name>
<organism evidence="2 3">
    <name type="scientific">Bauldia litoralis</name>
    <dbReference type="NCBI Taxonomy" id="665467"/>
    <lineage>
        <taxon>Bacteria</taxon>
        <taxon>Pseudomonadati</taxon>
        <taxon>Pseudomonadota</taxon>
        <taxon>Alphaproteobacteria</taxon>
        <taxon>Hyphomicrobiales</taxon>
        <taxon>Kaistiaceae</taxon>
        <taxon>Bauldia</taxon>
    </lineage>
</organism>
<accession>A0A1G6ELH0</accession>